<comment type="caution">
    <text evidence="1">The sequence shown here is derived from an EMBL/GenBank/DDBJ whole genome shotgun (WGS) entry which is preliminary data.</text>
</comment>
<organism evidence="1 2">
    <name type="scientific">Acropora cervicornis</name>
    <name type="common">Staghorn coral</name>
    <dbReference type="NCBI Taxonomy" id="6130"/>
    <lineage>
        <taxon>Eukaryota</taxon>
        <taxon>Metazoa</taxon>
        <taxon>Cnidaria</taxon>
        <taxon>Anthozoa</taxon>
        <taxon>Hexacorallia</taxon>
        <taxon>Scleractinia</taxon>
        <taxon>Astrocoeniina</taxon>
        <taxon>Acroporidae</taxon>
        <taxon>Acropora</taxon>
    </lineage>
</organism>
<keyword evidence="2" id="KW-1185">Reference proteome</keyword>
<proteinExistence type="predicted"/>
<evidence type="ECO:0000313" key="2">
    <source>
        <dbReference type="Proteomes" id="UP001249851"/>
    </source>
</evidence>
<name>A0AAD9UV63_ACRCE</name>
<dbReference type="Proteomes" id="UP001249851">
    <property type="component" value="Unassembled WGS sequence"/>
</dbReference>
<accession>A0AAD9UV63</accession>
<gene>
    <name evidence="1" type="ORF">P5673_028091</name>
</gene>
<dbReference type="EMBL" id="JARQWQ010000101">
    <property type="protein sequence ID" value="KAK2551161.1"/>
    <property type="molecule type" value="Genomic_DNA"/>
</dbReference>
<dbReference type="AlphaFoldDB" id="A0AAD9UV63"/>
<sequence length="92" mass="10853">MAVVCEVKFVCKRLWFSVKTEIIRENLTYLDELCHVAACHYIQKTMKQLQHFDHLHSNNPEPPNQMLEKRGSGMEEKFRQHISLVAQRALTQ</sequence>
<evidence type="ECO:0000313" key="1">
    <source>
        <dbReference type="EMBL" id="KAK2551161.1"/>
    </source>
</evidence>
<reference evidence="1" key="1">
    <citation type="journal article" date="2023" name="G3 (Bethesda)">
        <title>Whole genome assembly and annotation of the endangered Caribbean coral Acropora cervicornis.</title>
        <authorList>
            <person name="Selwyn J.D."/>
            <person name="Vollmer S.V."/>
        </authorList>
    </citation>
    <scope>NUCLEOTIDE SEQUENCE</scope>
    <source>
        <strain evidence="1">K2</strain>
    </source>
</reference>
<protein>
    <submittedName>
        <fullName evidence="1">Uncharacterized protein</fullName>
    </submittedName>
</protein>
<reference evidence="1" key="2">
    <citation type="journal article" date="2023" name="Science">
        <title>Genomic signatures of disease resistance in endangered staghorn corals.</title>
        <authorList>
            <person name="Vollmer S.V."/>
            <person name="Selwyn J.D."/>
            <person name="Despard B.A."/>
            <person name="Roesel C.L."/>
        </authorList>
    </citation>
    <scope>NUCLEOTIDE SEQUENCE</scope>
    <source>
        <strain evidence="1">K2</strain>
    </source>
</reference>